<accession>A0A151Z6G3</accession>
<dbReference type="InParanoid" id="A0A151Z6G3"/>
<evidence type="ECO:0000256" key="8">
    <source>
        <dbReference type="ARBA" id="ARBA00023242"/>
    </source>
</evidence>
<dbReference type="GO" id="GO:0044614">
    <property type="term" value="C:nuclear pore cytoplasmic filaments"/>
    <property type="evidence" value="ECO:0007669"/>
    <property type="project" value="TreeGrafter"/>
</dbReference>
<gene>
    <name evidence="13" type="ORF">DLAC_10045</name>
</gene>
<dbReference type="STRING" id="361077.A0A151Z6G3"/>
<dbReference type="GO" id="GO:0031369">
    <property type="term" value="F:translation initiation factor binding"/>
    <property type="evidence" value="ECO:0007669"/>
    <property type="project" value="TreeGrafter"/>
</dbReference>
<keyword evidence="5" id="KW-0653">Protein transport</keyword>
<evidence type="ECO:0000256" key="12">
    <source>
        <dbReference type="SAM" id="MobiDB-lite"/>
    </source>
</evidence>
<evidence type="ECO:0000256" key="4">
    <source>
        <dbReference type="ARBA" id="ARBA00022816"/>
    </source>
</evidence>
<dbReference type="PANTHER" id="PTHR12960">
    <property type="entry name" value="GLE-1-RELATED"/>
    <property type="match status" value="1"/>
</dbReference>
<evidence type="ECO:0000256" key="3">
    <source>
        <dbReference type="ARBA" id="ARBA00022448"/>
    </source>
</evidence>
<keyword evidence="14" id="KW-1185">Reference proteome</keyword>
<name>A0A151Z6G3_TIELA</name>
<dbReference type="Proteomes" id="UP000076078">
    <property type="component" value="Unassembled WGS sequence"/>
</dbReference>
<dbReference type="GO" id="GO:0015031">
    <property type="term" value="P:protein transport"/>
    <property type="evidence" value="ECO:0007669"/>
    <property type="project" value="UniProtKB-KW"/>
</dbReference>
<comment type="caution">
    <text evidence="13">The sequence shown here is derived from an EMBL/GenBank/DDBJ whole genome shotgun (WGS) entry which is preliminary data.</text>
</comment>
<evidence type="ECO:0000256" key="10">
    <source>
        <dbReference type="ARBA" id="ARBA00029983"/>
    </source>
</evidence>
<dbReference type="OMA" id="RMEPTIN"/>
<dbReference type="PANTHER" id="PTHR12960:SF0">
    <property type="entry name" value="MRNA EXPORT FACTOR GLE1"/>
    <property type="match status" value="1"/>
</dbReference>
<reference evidence="13 14" key="1">
    <citation type="submission" date="2015-12" db="EMBL/GenBank/DDBJ databases">
        <title>Dictyostelia acquired genes for synthesis and detection of signals that induce cell-type specialization by lateral gene transfer from prokaryotes.</title>
        <authorList>
            <person name="Gloeckner G."/>
            <person name="Schaap P."/>
        </authorList>
    </citation>
    <scope>NUCLEOTIDE SEQUENCE [LARGE SCALE GENOMIC DNA]</scope>
    <source>
        <strain evidence="13 14">TK</strain>
    </source>
</reference>
<organism evidence="13 14">
    <name type="scientific">Tieghemostelium lacteum</name>
    <name type="common">Slime mold</name>
    <name type="synonym">Dictyostelium lacteum</name>
    <dbReference type="NCBI Taxonomy" id="361077"/>
    <lineage>
        <taxon>Eukaryota</taxon>
        <taxon>Amoebozoa</taxon>
        <taxon>Evosea</taxon>
        <taxon>Eumycetozoa</taxon>
        <taxon>Dictyostelia</taxon>
        <taxon>Dictyosteliales</taxon>
        <taxon>Raperosteliaceae</taxon>
        <taxon>Tieghemostelium</taxon>
    </lineage>
</organism>
<feature type="coiled-coil region" evidence="11">
    <location>
        <begin position="225"/>
        <end position="252"/>
    </location>
</feature>
<feature type="compositionally biased region" description="Polar residues" evidence="12">
    <location>
        <begin position="11"/>
        <end position="23"/>
    </location>
</feature>
<evidence type="ECO:0000313" key="14">
    <source>
        <dbReference type="Proteomes" id="UP000076078"/>
    </source>
</evidence>
<keyword evidence="8" id="KW-0539">Nucleus</keyword>
<dbReference type="GO" id="GO:0005737">
    <property type="term" value="C:cytoplasm"/>
    <property type="evidence" value="ECO:0007669"/>
    <property type="project" value="TreeGrafter"/>
</dbReference>
<sequence length="707" mass="82740">MKSLLAFQFSPFKSLNNTSTETNRVVPVIPHPQPSKPKQRSSGTYGLFDSSDEEDSEEEKDIEIQNNSVPQQQKYQQTNPIRSSGTYGLIDSDSEDEVEVKQDVNENENEIQKQEVKVELQIEQELKPKRSSGTYGLVDSESEDENEEYTKEHNVNENAQVVPQLNFVKEIEGISSGDKEKSLVDKNDIFGKVNYKDLNIEYLVERDCSIEVNNHISFTIENDIQRDYQRKIDQFELEIQKIKHDSKLALRERINEYIKEKSQFYSSLQVEETNSRKKMSEDSKDELRIFAIEIEKSRLSLADRLAKTKKEMEEKKMREKKIRDEQERLRQLKKLEEERKRKQEQEQKELKQKRIQEQEQKELERKRLHDQEQESLRRQMEIQRLGREEKELEQRRLQNQQQKKENEVESKMKRYIVERPQFIQYLQDKEEWKNLKKYLGENSGNLPQERAHRMEPTINKIVNQITMTLESVESKSKQLIDYLNQCKPIPDLYKMALVTLVSKIIDQIDAQITALMPSAFAYAMVICNIATNGHSQLLSLLVGCMRHQCIYIVPMYTQNEIKSPMDKKYHSGKANESELEYFKRMSATMLLYWAVAQNPKVDAQINLRSIVSSDVAINWLRFITSSPTGRITSTLLETFISSIGNFLLMKYGKSFLDLLSLINPAFLSTLPKDGGLEATNQRLTSLLKLAMESRRIDEYEGSRISYN</sequence>
<keyword evidence="6" id="KW-0811">Translocation</keyword>
<evidence type="ECO:0000256" key="2">
    <source>
        <dbReference type="ARBA" id="ARBA00011056"/>
    </source>
</evidence>
<feature type="compositionally biased region" description="Basic and acidic residues" evidence="12">
    <location>
        <begin position="99"/>
        <end position="112"/>
    </location>
</feature>
<comment type="similarity">
    <text evidence="2">Belongs to the GLE1 family.</text>
</comment>
<feature type="coiled-coil region" evidence="11">
    <location>
        <begin position="302"/>
        <end position="414"/>
    </location>
</feature>
<keyword evidence="4" id="KW-0509">mRNA transport</keyword>
<dbReference type="OrthoDB" id="21533at2759"/>
<evidence type="ECO:0000256" key="5">
    <source>
        <dbReference type="ARBA" id="ARBA00022927"/>
    </source>
</evidence>
<proteinExistence type="inferred from homology"/>
<dbReference type="InterPro" id="IPR038506">
    <property type="entry name" value="GLE1-like_sf"/>
</dbReference>
<dbReference type="GO" id="GO:0000822">
    <property type="term" value="F:inositol hexakisphosphate binding"/>
    <property type="evidence" value="ECO:0007669"/>
    <property type="project" value="TreeGrafter"/>
</dbReference>
<dbReference type="Gene3D" id="1.25.40.510">
    <property type="entry name" value="GLE1-like"/>
    <property type="match status" value="1"/>
</dbReference>
<evidence type="ECO:0000313" key="13">
    <source>
        <dbReference type="EMBL" id="KYQ89384.1"/>
    </source>
</evidence>
<evidence type="ECO:0000256" key="9">
    <source>
        <dbReference type="ARBA" id="ARBA00026227"/>
    </source>
</evidence>
<dbReference type="InterPro" id="IPR012476">
    <property type="entry name" value="GLE1"/>
</dbReference>
<dbReference type="GO" id="GO:0005543">
    <property type="term" value="F:phospholipid binding"/>
    <property type="evidence" value="ECO:0007669"/>
    <property type="project" value="TreeGrafter"/>
</dbReference>
<feature type="region of interest" description="Disordered" evidence="12">
    <location>
        <begin position="130"/>
        <end position="152"/>
    </location>
</feature>
<keyword evidence="3" id="KW-0813">Transport</keyword>
<evidence type="ECO:0000256" key="6">
    <source>
        <dbReference type="ARBA" id="ARBA00023010"/>
    </source>
</evidence>
<dbReference type="Pfam" id="PF07817">
    <property type="entry name" value="GLE1"/>
    <property type="match status" value="1"/>
</dbReference>
<feature type="compositionally biased region" description="Acidic residues" evidence="12">
    <location>
        <begin position="50"/>
        <end position="61"/>
    </location>
</feature>
<evidence type="ECO:0000256" key="1">
    <source>
        <dbReference type="ARBA" id="ARBA00004567"/>
    </source>
</evidence>
<comment type="subcellular location">
    <subcellularLocation>
        <location evidence="1">Nucleus</location>
        <location evidence="1">Nuclear pore complex</location>
    </subcellularLocation>
</comment>
<evidence type="ECO:0000256" key="11">
    <source>
        <dbReference type="SAM" id="Coils"/>
    </source>
</evidence>
<feature type="compositionally biased region" description="Polar residues" evidence="12">
    <location>
        <begin position="64"/>
        <end position="86"/>
    </location>
</feature>
<dbReference type="AlphaFoldDB" id="A0A151Z6G3"/>
<dbReference type="GO" id="GO:0016973">
    <property type="term" value="P:poly(A)+ mRNA export from nucleus"/>
    <property type="evidence" value="ECO:0007669"/>
    <property type="project" value="InterPro"/>
</dbReference>
<dbReference type="EMBL" id="LODT01000041">
    <property type="protein sequence ID" value="KYQ89384.1"/>
    <property type="molecule type" value="Genomic_DNA"/>
</dbReference>
<evidence type="ECO:0000256" key="7">
    <source>
        <dbReference type="ARBA" id="ARBA00023132"/>
    </source>
</evidence>
<keyword evidence="11" id="KW-0175">Coiled coil</keyword>
<protein>
    <recommendedName>
        <fullName evidence="9">mRNA export factor GLE1</fullName>
    </recommendedName>
    <alternativeName>
        <fullName evidence="10">Nucleoporin GLE1</fullName>
    </alternativeName>
</protein>
<keyword evidence="7" id="KW-0906">Nuclear pore complex</keyword>
<feature type="region of interest" description="Disordered" evidence="12">
    <location>
        <begin position="10"/>
        <end position="112"/>
    </location>
</feature>